<proteinExistence type="predicted"/>
<feature type="compositionally biased region" description="Polar residues" evidence="1">
    <location>
        <begin position="67"/>
        <end position="80"/>
    </location>
</feature>
<dbReference type="Proteomes" id="UP000188268">
    <property type="component" value="Unassembled WGS sequence"/>
</dbReference>
<evidence type="ECO:0000256" key="1">
    <source>
        <dbReference type="SAM" id="MobiDB-lite"/>
    </source>
</evidence>
<dbReference type="EMBL" id="AWWV01011040">
    <property type="protein sequence ID" value="OMO75202.1"/>
    <property type="molecule type" value="Genomic_DNA"/>
</dbReference>
<dbReference type="OrthoDB" id="1929004at2759"/>
<keyword evidence="3" id="KW-1185">Reference proteome</keyword>
<dbReference type="Pfam" id="PF10714">
    <property type="entry name" value="LEA_6"/>
    <property type="match status" value="1"/>
</dbReference>
<dbReference type="OMA" id="QQCQNNE"/>
<dbReference type="AlphaFoldDB" id="A0A1R3HXX0"/>
<reference evidence="2 3" key="1">
    <citation type="submission" date="2013-09" db="EMBL/GenBank/DDBJ databases">
        <title>Corchorus capsularis genome sequencing.</title>
        <authorList>
            <person name="Alam M."/>
            <person name="Haque M.S."/>
            <person name="Islam M.S."/>
            <person name="Emdad E.M."/>
            <person name="Islam M.M."/>
            <person name="Ahmed B."/>
            <person name="Halim A."/>
            <person name="Hossen Q.M.M."/>
            <person name="Hossain M.Z."/>
            <person name="Ahmed R."/>
            <person name="Khan M.M."/>
            <person name="Islam R."/>
            <person name="Rashid M.M."/>
            <person name="Khan S.A."/>
            <person name="Rahman M.S."/>
            <person name="Alam M."/>
        </authorList>
    </citation>
    <scope>NUCLEOTIDE SEQUENCE [LARGE SCALE GENOMIC DNA]</scope>
    <source>
        <strain evidence="3">cv. CVL-1</strain>
        <tissue evidence="2">Whole seedling</tissue>
    </source>
</reference>
<name>A0A1R3HXX0_COCAP</name>
<gene>
    <name evidence="2" type="ORF">CCACVL1_16299</name>
</gene>
<evidence type="ECO:0000313" key="3">
    <source>
        <dbReference type="Proteomes" id="UP000188268"/>
    </source>
</evidence>
<organism evidence="2 3">
    <name type="scientific">Corchorus capsularis</name>
    <name type="common">Jute</name>
    <dbReference type="NCBI Taxonomy" id="210143"/>
    <lineage>
        <taxon>Eukaryota</taxon>
        <taxon>Viridiplantae</taxon>
        <taxon>Streptophyta</taxon>
        <taxon>Embryophyta</taxon>
        <taxon>Tracheophyta</taxon>
        <taxon>Spermatophyta</taxon>
        <taxon>Magnoliopsida</taxon>
        <taxon>eudicotyledons</taxon>
        <taxon>Gunneridae</taxon>
        <taxon>Pentapetalae</taxon>
        <taxon>rosids</taxon>
        <taxon>malvids</taxon>
        <taxon>Malvales</taxon>
        <taxon>Malvaceae</taxon>
        <taxon>Grewioideae</taxon>
        <taxon>Apeibeae</taxon>
        <taxon>Corchorus</taxon>
    </lineage>
</organism>
<protein>
    <submittedName>
        <fullName evidence="2">Late embryogenesis abundant protein, LEA-18</fullName>
    </submittedName>
</protein>
<accession>A0A1R3HXX0</accession>
<feature type="compositionally biased region" description="Basic and acidic residues" evidence="1">
    <location>
        <begin position="1"/>
        <end position="24"/>
    </location>
</feature>
<feature type="region of interest" description="Disordered" evidence="1">
    <location>
        <begin position="1"/>
        <end position="80"/>
    </location>
</feature>
<dbReference type="Gramene" id="OMO75202">
    <property type="protein sequence ID" value="OMO75202"/>
    <property type="gene ID" value="CCACVL1_16299"/>
</dbReference>
<feature type="compositionally biased region" description="Basic and acidic residues" evidence="1">
    <location>
        <begin position="36"/>
        <end position="45"/>
    </location>
</feature>
<evidence type="ECO:0000313" key="2">
    <source>
        <dbReference type="EMBL" id="OMO75202.1"/>
    </source>
</evidence>
<dbReference type="InterPro" id="IPR018930">
    <property type="entry name" value="LEA-18"/>
</dbReference>
<comment type="caution">
    <text evidence="2">The sequence shown here is derived from an EMBL/GenBank/DDBJ whole genome shotgun (WGS) entry which is preliminary data.</text>
</comment>
<sequence length="80" mass="8814">MSNNAKEQRSQEGSESQSQKKDVLEGLPLESSPYLKYHDLEDYKRQAYGTEGHLQVQEKRGAAGSTDAPTLSDAKNATTN</sequence>